<evidence type="ECO:0000313" key="1">
    <source>
        <dbReference type="EMBL" id="QXQ13682.1"/>
    </source>
</evidence>
<dbReference type="Proteomes" id="UP000887023">
    <property type="component" value="Chromosome"/>
</dbReference>
<proteinExistence type="predicted"/>
<gene>
    <name evidence="1" type="ORF">KV203_18090</name>
</gene>
<dbReference type="InterPro" id="IPR049709">
    <property type="entry name" value="IniB-like_N"/>
</dbReference>
<evidence type="ECO:0000313" key="2">
    <source>
        <dbReference type="Proteomes" id="UP000887023"/>
    </source>
</evidence>
<protein>
    <submittedName>
        <fullName evidence="1">IniB N-terminal domain-containing protein</fullName>
    </submittedName>
</protein>
<keyword evidence="2" id="KW-1185">Reference proteome</keyword>
<dbReference type="EMBL" id="CP079105">
    <property type="protein sequence ID" value="QXQ13682.1"/>
    <property type="molecule type" value="Genomic_DNA"/>
</dbReference>
<name>A0ABX8S9L8_9ACTN</name>
<accession>A0ABX8S9L8</accession>
<sequence length="88" mass="8671">MATQTVGEFILGLLDDEEAADAYRADPAGALAAAGIGALSPADLADLAPAVAESPLLGVRGHWLVGMLAAAPAVAAGDDARAIETFSP</sequence>
<organism evidence="1 2">
    <name type="scientific">Skermania pinensis</name>
    <dbReference type="NCBI Taxonomy" id="39122"/>
    <lineage>
        <taxon>Bacteria</taxon>
        <taxon>Bacillati</taxon>
        <taxon>Actinomycetota</taxon>
        <taxon>Actinomycetes</taxon>
        <taxon>Mycobacteriales</taxon>
        <taxon>Gordoniaceae</taxon>
        <taxon>Skermania</taxon>
    </lineage>
</organism>
<dbReference type="NCBIfam" id="NF038175">
    <property type="entry name" value="IniB_NTERM"/>
    <property type="match status" value="1"/>
</dbReference>
<dbReference type="RefSeq" id="WP_066469424.1">
    <property type="nucleotide sequence ID" value="NZ_CBCRUZ010000005.1"/>
</dbReference>
<reference evidence="1" key="1">
    <citation type="submission" date="2021-07" db="EMBL/GenBank/DDBJ databases">
        <title>Candidatus Kaistella beijingensis sp. nov. isolated from a municipal wastewater treatment plant is involved in sludge foaming.</title>
        <authorList>
            <person name="Song Y."/>
            <person name="Liu S.-J."/>
        </authorList>
    </citation>
    <scope>NUCLEOTIDE SEQUENCE</scope>
    <source>
        <strain evidence="1">DSM 43998</strain>
    </source>
</reference>